<feature type="transmembrane region" description="Helical" evidence="6">
    <location>
        <begin position="284"/>
        <end position="303"/>
    </location>
</feature>
<keyword evidence="2 6" id="KW-0812">Transmembrane</keyword>
<feature type="region of interest" description="Disordered" evidence="5">
    <location>
        <begin position="499"/>
        <end position="524"/>
    </location>
</feature>
<dbReference type="EMBL" id="VKGC01000003">
    <property type="protein sequence ID" value="TSA86343.1"/>
    <property type="molecule type" value="Genomic_DNA"/>
</dbReference>
<dbReference type="PANTHER" id="PTHR30566:SF5">
    <property type="entry name" value="MECHANOSENSITIVE ION CHANNEL PROTEIN 1, MITOCHONDRIAL-RELATED"/>
    <property type="match status" value="1"/>
</dbReference>
<dbReference type="PANTHER" id="PTHR30566">
    <property type="entry name" value="YNAI-RELATED MECHANOSENSITIVE ION CHANNEL"/>
    <property type="match status" value="1"/>
</dbReference>
<evidence type="ECO:0000256" key="5">
    <source>
        <dbReference type="SAM" id="MobiDB-lite"/>
    </source>
</evidence>
<comment type="subcellular location">
    <subcellularLocation>
        <location evidence="1">Membrane</location>
    </subcellularLocation>
</comment>
<gene>
    <name evidence="8" type="ORF">FNE76_02165</name>
</gene>
<dbReference type="Gene3D" id="2.30.30.60">
    <property type="match status" value="1"/>
</dbReference>
<keyword evidence="9" id="KW-1185">Reference proteome</keyword>
<evidence type="ECO:0000256" key="2">
    <source>
        <dbReference type="ARBA" id="ARBA00022692"/>
    </source>
</evidence>
<feature type="transmembrane region" description="Helical" evidence="6">
    <location>
        <begin position="220"/>
        <end position="240"/>
    </location>
</feature>
<dbReference type="InterPro" id="IPR006685">
    <property type="entry name" value="MscS_channel_2nd"/>
</dbReference>
<dbReference type="InterPro" id="IPR023408">
    <property type="entry name" value="MscS_beta-dom_sf"/>
</dbReference>
<dbReference type="InterPro" id="IPR010920">
    <property type="entry name" value="LSM_dom_sf"/>
</dbReference>
<keyword evidence="4 6" id="KW-0472">Membrane</keyword>
<feature type="compositionally biased region" description="Pro residues" evidence="5">
    <location>
        <begin position="512"/>
        <end position="524"/>
    </location>
</feature>
<evidence type="ECO:0000256" key="1">
    <source>
        <dbReference type="ARBA" id="ARBA00004370"/>
    </source>
</evidence>
<evidence type="ECO:0000256" key="6">
    <source>
        <dbReference type="SAM" id="Phobius"/>
    </source>
</evidence>
<reference evidence="9" key="1">
    <citation type="submission" date="2019-07" db="EMBL/GenBank/DDBJ databases">
        <title>Helicobacter labacensis sp. nov., Helicobacter mehlei sp. nov. and Helicobacter vulpis sp. nov., isolated from gastric mucosa of red fox (Vulpis vulpis).</title>
        <authorList>
            <person name="Papic B."/>
        </authorList>
    </citation>
    <scope>NUCLEOTIDE SEQUENCE [LARGE SCALE GENOMIC DNA]</scope>
    <source>
        <strain evidence="9">L8b</strain>
    </source>
</reference>
<organism evidence="8 9">
    <name type="scientific">Helicobacter mehlei</name>
    <dbReference type="NCBI Taxonomy" id="2316080"/>
    <lineage>
        <taxon>Bacteria</taxon>
        <taxon>Pseudomonadati</taxon>
        <taxon>Campylobacterota</taxon>
        <taxon>Epsilonproteobacteria</taxon>
        <taxon>Campylobacterales</taxon>
        <taxon>Helicobacteraceae</taxon>
        <taxon>Helicobacter</taxon>
    </lineage>
</organism>
<dbReference type="GO" id="GO:0016020">
    <property type="term" value="C:membrane"/>
    <property type="evidence" value="ECO:0007669"/>
    <property type="project" value="UniProtKB-SubCell"/>
</dbReference>
<feature type="domain" description="Mechanosensitive ion channel MscS" evidence="7">
    <location>
        <begin position="301"/>
        <end position="384"/>
    </location>
</feature>
<evidence type="ECO:0000256" key="3">
    <source>
        <dbReference type="ARBA" id="ARBA00022989"/>
    </source>
</evidence>
<proteinExistence type="predicted"/>
<protein>
    <submittedName>
        <fullName evidence="8">Mechanosensitive ion channel</fullName>
    </submittedName>
</protein>
<reference evidence="8 9" key="3">
    <citation type="submission" date="2019-07" db="EMBL/GenBank/DDBJ databases">
        <authorList>
            <person name="Papic B."/>
        </authorList>
    </citation>
    <scope>NUCLEOTIDE SEQUENCE [LARGE SCALE GENOMIC DNA]</scope>
    <source>
        <strain evidence="8 9">L8b</strain>
    </source>
</reference>
<dbReference type="SUPFAM" id="SSF50182">
    <property type="entry name" value="Sm-like ribonucleoproteins"/>
    <property type="match status" value="1"/>
</dbReference>
<evidence type="ECO:0000313" key="9">
    <source>
        <dbReference type="Proteomes" id="UP000319322"/>
    </source>
</evidence>
<feature type="compositionally biased region" description="Basic and acidic residues" evidence="5">
    <location>
        <begin position="499"/>
        <end position="511"/>
    </location>
</feature>
<dbReference type="Proteomes" id="UP000319322">
    <property type="component" value="Unassembled WGS sequence"/>
</dbReference>
<evidence type="ECO:0000256" key="4">
    <source>
        <dbReference type="ARBA" id="ARBA00023136"/>
    </source>
</evidence>
<dbReference type="GO" id="GO:0008381">
    <property type="term" value="F:mechanosensitive monoatomic ion channel activity"/>
    <property type="evidence" value="ECO:0007669"/>
    <property type="project" value="UniProtKB-ARBA"/>
</dbReference>
<accession>A0A553V1K5</accession>
<comment type="caution">
    <text evidence="8">The sequence shown here is derived from an EMBL/GenBank/DDBJ whole genome shotgun (WGS) entry which is preliminary data.</text>
</comment>
<keyword evidence="3 6" id="KW-1133">Transmembrane helix</keyword>
<dbReference type="OrthoDB" id="5329211at2"/>
<dbReference type="AlphaFoldDB" id="A0A553V1K5"/>
<feature type="transmembrane region" description="Helical" evidence="6">
    <location>
        <begin position="260"/>
        <end position="278"/>
    </location>
</feature>
<evidence type="ECO:0000313" key="8">
    <source>
        <dbReference type="EMBL" id="TSA86343.1"/>
    </source>
</evidence>
<name>A0A553V1K5_9HELI</name>
<evidence type="ECO:0000259" key="7">
    <source>
        <dbReference type="Pfam" id="PF00924"/>
    </source>
</evidence>
<reference evidence="8 9" key="2">
    <citation type="submission" date="2019-07" db="EMBL/GenBank/DDBJ databases">
        <title>Helicobacter labacensis sp. nov., Helicobacter mehlei sp. nov. and Helicobacter vulpis sp. nov., isolated from gastric mucosa of red fox (Vulpis vulpis).</title>
        <authorList>
            <person name="Kusar D."/>
            <person name="Gruntar I."/>
            <person name="Pate M."/>
            <person name="Zajc U."/>
            <person name="Ocepek M."/>
        </authorList>
    </citation>
    <scope>NUCLEOTIDE SEQUENCE [LARGE SCALE GENOMIC DNA]</scope>
    <source>
        <strain evidence="8 9">L8b</strain>
    </source>
</reference>
<dbReference type="Pfam" id="PF00924">
    <property type="entry name" value="MS_channel_2nd"/>
    <property type="match status" value="1"/>
</dbReference>
<sequence>MLRGLLVVGIFLGMLEAENIADLQTKLSHLQHQLETSDNIWLKKFKNFESYGKISVEIQKIQERLKKLQEEKGDPLEISALKHSLQALQHQEKLLDLYKTHPFKDLVEKPTITNMPNVTSPFGIIGALSFIKSLKIKYTTMQGHQKSLHQVLELLAQELEILKELQALQPKKWATPLYQEQIRIIEFSNAQSLLKASLDTYAKDIQEADQSIKTQIKDQLFKLLYVLLGALCSVLLAWGLKKLSHKYLYDDERSYSINKAINFVNANVIVLIFLFSYLENVSYLVTAIGFMGAGFAIAMRDLFMSVLGWMTLILRGNLHVGDRVQVSKDGNTYVGDVLDISMLYITIFEDVTMMTYLKNNGRAGRIIFVPNNYIFTGLLSNCSHLGSKTIWDSLEFFLTFDSNHQKAVEIATQIATTCAQTYSQMAQAQFSKMRTKYAFRNVDASPKVFIMPEKDGMRLFISYLADAYNALPLRSVISLQVLQAFLKSKDIFVSASLKPKIEEDPEPKEPSPEPSSSPIPQNPV</sequence>